<dbReference type="AlphaFoldDB" id="A0A6P7YRU6"/>
<name>A0A6P7YRU6_9AMPH</name>
<dbReference type="RefSeq" id="XP_030067699.1">
    <property type="nucleotide sequence ID" value="XM_030211839.1"/>
</dbReference>
<feature type="region of interest" description="Disordered" evidence="1">
    <location>
        <begin position="147"/>
        <end position="208"/>
    </location>
</feature>
<evidence type="ECO:0000313" key="5">
    <source>
        <dbReference type="RefSeq" id="XP_030067701.1"/>
    </source>
</evidence>
<accession>A0A6P7YRU6</accession>
<dbReference type="RefSeq" id="XP_030067705.1">
    <property type="nucleotide sequence ID" value="XM_030211845.1"/>
</dbReference>
<dbReference type="RefSeq" id="XP_030067706.1">
    <property type="nucleotide sequence ID" value="XM_030211846.1"/>
</dbReference>
<dbReference type="RefSeq" id="XP_030067704.1">
    <property type="nucleotide sequence ID" value="XM_030211844.1"/>
</dbReference>
<gene>
    <name evidence="3 4 5 6 7 8 9 10" type="primary">LOC115475826</name>
</gene>
<protein>
    <submittedName>
        <fullName evidence="3 4">Uncharacterized protein LOC115475826</fullName>
    </submittedName>
</protein>
<dbReference type="OrthoDB" id="8895781at2759"/>
<feature type="compositionally biased region" description="Basic and acidic residues" evidence="1">
    <location>
        <begin position="89"/>
        <end position="106"/>
    </location>
</feature>
<keyword evidence="2" id="KW-1185">Reference proteome</keyword>
<sequence>MGRLDEQAKKRIVELRKAGLSFRKIKKVLELNNIRVTPQAVYLFLKRKNIEPEQVAGPSVPLAAGSGRKADGERTAWEEQQLWNLLHENSPDLSKHRDLQTPDRQQDPIPRSSAQPAGCARSPENLDCKEGIKIVSVTSLYEESQQFGKASAPTGPPLRVQLQAQPQPKSSDCAVSSGNQPSMSASRPAPGLPVHAPPPNQLNSRGRVPFALPRNPALIVRKKIVDRAIHLQKKVNIQNGHSVSSSAAVLPFLVEVQSSGQPPRITQTALPTSRILNTYVKDASTQTEAATFSCAHNNSSPLWNGQVLASPHSTGIGSQVLTEKLDAVHSGVQKLTQALNAIAERQSCMERQQEQQQRFQQEVLMTLQQLSSTLSHSQVPALGHSQPSLNQNCIPYGNMPDPTPAMPSFGEFKMELL</sequence>
<dbReference type="RefSeq" id="XP_030067701.1">
    <property type="nucleotide sequence ID" value="XM_030211841.1"/>
</dbReference>
<organism evidence="2 3">
    <name type="scientific">Microcaecilia unicolor</name>
    <dbReference type="NCBI Taxonomy" id="1415580"/>
    <lineage>
        <taxon>Eukaryota</taxon>
        <taxon>Metazoa</taxon>
        <taxon>Chordata</taxon>
        <taxon>Craniata</taxon>
        <taxon>Vertebrata</taxon>
        <taxon>Euteleostomi</taxon>
        <taxon>Amphibia</taxon>
        <taxon>Gymnophiona</taxon>
        <taxon>Siphonopidae</taxon>
        <taxon>Microcaecilia</taxon>
    </lineage>
</organism>
<dbReference type="RefSeq" id="XP_030067703.1">
    <property type="nucleotide sequence ID" value="XM_030211843.1"/>
</dbReference>
<evidence type="ECO:0000313" key="2">
    <source>
        <dbReference type="Proteomes" id="UP000515156"/>
    </source>
</evidence>
<dbReference type="RefSeq" id="XP_030067702.1">
    <property type="nucleotide sequence ID" value="XM_030211842.1"/>
</dbReference>
<evidence type="ECO:0000313" key="3">
    <source>
        <dbReference type="RefSeq" id="XP_030067698.1"/>
    </source>
</evidence>
<dbReference type="RefSeq" id="XP_030067698.1">
    <property type="nucleotide sequence ID" value="XM_030211838.1"/>
</dbReference>
<evidence type="ECO:0000313" key="4">
    <source>
        <dbReference type="RefSeq" id="XP_030067699.1"/>
    </source>
</evidence>
<evidence type="ECO:0000313" key="8">
    <source>
        <dbReference type="RefSeq" id="XP_030067704.1"/>
    </source>
</evidence>
<evidence type="ECO:0000313" key="10">
    <source>
        <dbReference type="RefSeq" id="XP_030067706.1"/>
    </source>
</evidence>
<evidence type="ECO:0000256" key="1">
    <source>
        <dbReference type="SAM" id="MobiDB-lite"/>
    </source>
</evidence>
<feature type="region of interest" description="Disordered" evidence="1">
    <location>
        <begin position="87"/>
        <end position="124"/>
    </location>
</feature>
<feature type="compositionally biased region" description="Polar residues" evidence="1">
    <location>
        <begin position="162"/>
        <end position="185"/>
    </location>
</feature>
<evidence type="ECO:0000313" key="6">
    <source>
        <dbReference type="RefSeq" id="XP_030067702.1"/>
    </source>
</evidence>
<proteinExistence type="predicted"/>
<dbReference type="KEGG" id="muo:115475826"/>
<evidence type="ECO:0000313" key="7">
    <source>
        <dbReference type="RefSeq" id="XP_030067703.1"/>
    </source>
</evidence>
<reference evidence="3 4" key="1">
    <citation type="submission" date="2025-04" db="UniProtKB">
        <authorList>
            <consortium name="RefSeq"/>
        </authorList>
    </citation>
    <scope>IDENTIFICATION</scope>
</reference>
<evidence type="ECO:0000313" key="9">
    <source>
        <dbReference type="RefSeq" id="XP_030067705.1"/>
    </source>
</evidence>
<dbReference type="GeneID" id="115475826"/>
<dbReference type="Proteomes" id="UP000515156">
    <property type="component" value="Chromosome 8"/>
</dbReference>